<feature type="coiled-coil region" evidence="3">
    <location>
        <begin position="466"/>
        <end position="597"/>
    </location>
</feature>
<feature type="coiled-coil region" evidence="3">
    <location>
        <begin position="266"/>
        <end position="418"/>
    </location>
</feature>
<evidence type="ECO:0000256" key="4">
    <source>
        <dbReference type="SAM" id="MobiDB-lite"/>
    </source>
</evidence>
<dbReference type="Gene3D" id="1.20.5.4090">
    <property type="match status" value="1"/>
</dbReference>
<dbReference type="PANTHER" id="PTHR19212:SF5">
    <property type="entry name" value="LEUCINE-RICH REPEAT FLIGHTLESS-INTERACTING PROTEIN 1"/>
    <property type="match status" value="1"/>
</dbReference>
<comment type="similarity">
    <text evidence="1">Belongs to the LRRFIP family.</text>
</comment>
<evidence type="ECO:0000256" key="1">
    <source>
        <dbReference type="ARBA" id="ARBA00008275"/>
    </source>
</evidence>
<dbReference type="OrthoDB" id="10028421at2759"/>
<organism evidence="5 6">
    <name type="scientific">Campylorhamphus procurvoides</name>
    <dbReference type="NCBI Taxonomy" id="190295"/>
    <lineage>
        <taxon>Eukaryota</taxon>
        <taxon>Metazoa</taxon>
        <taxon>Chordata</taxon>
        <taxon>Craniata</taxon>
        <taxon>Vertebrata</taxon>
        <taxon>Euteleostomi</taxon>
        <taxon>Archelosauria</taxon>
        <taxon>Archosauria</taxon>
        <taxon>Dinosauria</taxon>
        <taxon>Saurischia</taxon>
        <taxon>Theropoda</taxon>
        <taxon>Coelurosauria</taxon>
        <taxon>Aves</taxon>
        <taxon>Neognathae</taxon>
        <taxon>Neoaves</taxon>
        <taxon>Telluraves</taxon>
        <taxon>Australaves</taxon>
        <taxon>Passeriformes</taxon>
        <taxon>Dendrocolaptidae</taxon>
        <taxon>Campylorhamphus</taxon>
    </lineage>
</organism>
<proteinExistence type="inferred from homology"/>
<sequence>AMEVVTDCLSPSAQQQAEARLAAKRAARAEAREIRMKELERQQKEIYQVQKKYYGLDTKWGDIEQWMEDSERYSRRARRNASASDEDERMSVGSRGSLRTNGYEEDAYGSSQSRKSSRASYYSDLALPNSSYASTSQLPSQNGNWASVYEESVYSGSRRYSAPSSRAPSEYSCYLGSGSRASSRASSARASPVIEERPEKDFEKGARTVSSLSAATLASLGGTSSRRGSGDTSISADTEASIREIKDIYELKDQIQDVEGKYMQGLKELKDSLAEVEEKYKKAMVSNAQLDNEKTNLMYQVDTLKDALLELEEQLAESRRQYEEKSKEFEREKHAHSILQFQFMEIKEALKQREEMLAEIQQLQQKQQSYVREISDLQETIEWKDKKIGALERQKDFFDSIRSERDDLRDEVVVLKEQLKKHGIIPDSDVATNGETSDIVDNEGHLDSSRTAGTTQALKAGGEGMLDRLKKLIDERESLLDQIKKLKGQLEEKQKNGKTENTQSEDEVLENGTDMHMIDLQRDANRQISDLKFKLAKSEQEITALEQNVIRLEGQVARYKTAAENAERVEDELKAEKRKLQRELRSALDKTEELEVSNGHLVKRLEKMKANRSALLSQQ</sequence>
<dbReference type="Proteomes" id="UP000614027">
    <property type="component" value="Unassembled WGS sequence"/>
</dbReference>
<gene>
    <name evidence="5" type="primary">Lrrfip2_1</name>
    <name evidence="5" type="ORF">CAMPRO_R08139</name>
</gene>
<dbReference type="GO" id="GO:0000978">
    <property type="term" value="F:RNA polymerase II cis-regulatory region sequence-specific DNA binding"/>
    <property type="evidence" value="ECO:0007669"/>
    <property type="project" value="TreeGrafter"/>
</dbReference>
<name>A0A851M2E7_9DEND</name>
<feature type="compositionally biased region" description="Basic and acidic residues" evidence="4">
    <location>
        <begin position="194"/>
        <end position="206"/>
    </location>
</feature>
<dbReference type="PANTHER" id="PTHR19212">
    <property type="entry name" value="LEUCINE RICH REPEAT IN FLII INTERACTING PROTEIN"/>
    <property type="match status" value="1"/>
</dbReference>
<dbReference type="Pfam" id="PF09738">
    <property type="entry name" value="LRRFIP"/>
    <property type="match status" value="3"/>
</dbReference>
<feature type="compositionally biased region" description="Low complexity" evidence="4">
    <location>
        <begin position="157"/>
        <end position="191"/>
    </location>
</feature>
<evidence type="ECO:0000256" key="2">
    <source>
        <dbReference type="ARBA" id="ARBA00023054"/>
    </source>
</evidence>
<evidence type="ECO:0000313" key="6">
    <source>
        <dbReference type="Proteomes" id="UP000614027"/>
    </source>
</evidence>
<feature type="region of interest" description="Disordered" evidence="4">
    <location>
        <begin position="70"/>
        <end position="119"/>
    </location>
</feature>
<feature type="non-terminal residue" evidence="5">
    <location>
        <position position="619"/>
    </location>
</feature>
<feature type="non-terminal residue" evidence="5">
    <location>
        <position position="1"/>
    </location>
</feature>
<reference evidence="5" key="1">
    <citation type="submission" date="2019-09" db="EMBL/GenBank/DDBJ databases">
        <title>Bird 10,000 Genomes (B10K) Project - Family phase.</title>
        <authorList>
            <person name="Zhang G."/>
        </authorList>
    </citation>
    <scope>NUCLEOTIDE SEQUENCE</scope>
    <source>
        <strain evidence="5">B10K-DU-001-09</strain>
        <tissue evidence="5">Muscle</tissue>
    </source>
</reference>
<comment type="caution">
    <text evidence="5">The sequence shown here is derived from an EMBL/GenBank/DDBJ whole genome shotgun (WGS) entry which is preliminary data.</text>
</comment>
<evidence type="ECO:0000256" key="3">
    <source>
        <dbReference type="SAM" id="Coils"/>
    </source>
</evidence>
<dbReference type="InterPro" id="IPR019139">
    <property type="entry name" value="LRRFIP1/2"/>
</dbReference>
<keyword evidence="2 3" id="KW-0175">Coiled coil</keyword>
<evidence type="ECO:0000313" key="5">
    <source>
        <dbReference type="EMBL" id="NXC24839.1"/>
    </source>
</evidence>
<feature type="region of interest" description="Disordered" evidence="4">
    <location>
        <begin position="157"/>
        <end position="208"/>
    </location>
</feature>
<feature type="compositionally biased region" description="Low complexity" evidence="4">
    <location>
        <begin position="110"/>
        <end position="119"/>
    </location>
</feature>
<accession>A0A851M2E7</accession>
<dbReference type="AlphaFoldDB" id="A0A851M2E7"/>
<keyword evidence="6" id="KW-1185">Reference proteome</keyword>
<dbReference type="EMBL" id="WBMV01000858">
    <property type="protein sequence ID" value="NXC24839.1"/>
    <property type="molecule type" value="Genomic_DNA"/>
</dbReference>
<dbReference type="GO" id="GO:0000981">
    <property type="term" value="F:DNA-binding transcription factor activity, RNA polymerase II-specific"/>
    <property type="evidence" value="ECO:0007669"/>
    <property type="project" value="TreeGrafter"/>
</dbReference>
<protein>
    <submittedName>
        <fullName evidence="5">LRRF2 protein</fullName>
    </submittedName>
</protein>